<dbReference type="Pfam" id="PF16732">
    <property type="entry name" value="ComP_DUS"/>
    <property type="match status" value="1"/>
</dbReference>
<name>A0ABW0M8A8_9BURK</name>
<evidence type="ECO:0000313" key="2">
    <source>
        <dbReference type="EMBL" id="MFC5473522.1"/>
    </source>
</evidence>
<dbReference type="Pfam" id="PF07963">
    <property type="entry name" value="N_methyl"/>
    <property type="match status" value="1"/>
</dbReference>
<evidence type="ECO:0000256" key="1">
    <source>
        <dbReference type="SAM" id="Phobius"/>
    </source>
</evidence>
<organism evidence="2 3">
    <name type="scientific">Paraherbaspirillum soli</name>
    <dbReference type="NCBI Taxonomy" id="631222"/>
    <lineage>
        <taxon>Bacteria</taxon>
        <taxon>Pseudomonadati</taxon>
        <taxon>Pseudomonadota</taxon>
        <taxon>Betaproteobacteria</taxon>
        <taxon>Burkholderiales</taxon>
        <taxon>Oxalobacteraceae</taxon>
        <taxon>Paraherbaspirillum</taxon>
    </lineage>
</organism>
<keyword evidence="1" id="KW-0472">Membrane</keyword>
<dbReference type="EMBL" id="JBHSMT010000010">
    <property type="protein sequence ID" value="MFC5473522.1"/>
    <property type="molecule type" value="Genomic_DNA"/>
</dbReference>
<evidence type="ECO:0000313" key="3">
    <source>
        <dbReference type="Proteomes" id="UP001596045"/>
    </source>
</evidence>
<dbReference type="PANTHER" id="PTHR30093">
    <property type="entry name" value="GENERAL SECRETION PATHWAY PROTEIN G"/>
    <property type="match status" value="1"/>
</dbReference>
<dbReference type="Proteomes" id="UP001596045">
    <property type="component" value="Unassembled WGS sequence"/>
</dbReference>
<keyword evidence="1" id="KW-1133">Transmembrane helix</keyword>
<sequence length="149" mass="15766">MKNSRGFTLIELMVVVVVIAILAAVALPSYRSSVMKSRRSSAQAALLDLASREERYYTANNTYASDLPTLGYPAGSTTVAVPDSNNYFYDLAAPTLTKDAGGAVTGFKLQAAPANSQTKDTTCGTYTFTSLGLRGNQDSSGTALTSCWN</sequence>
<dbReference type="InterPro" id="IPR012902">
    <property type="entry name" value="N_methyl_site"/>
</dbReference>
<gene>
    <name evidence="2" type="ORF">ACFPM8_06070</name>
</gene>
<dbReference type="InterPro" id="IPR031982">
    <property type="entry name" value="PilE-like"/>
</dbReference>
<dbReference type="PROSITE" id="PS00409">
    <property type="entry name" value="PROKAR_NTER_METHYL"/>
    <property type="match status" value="1"/>
</dbReference>
<feature type="transmembrane region" description="Helical" evidence="1">
    <location>
        <begin position="6"/>
        <end position="30"/>
    </location>
</feature>
<proteinExistence type="predicted"/>
<comment type="caution">
    <text evidence="2">The sequence shown here is derived from an EMBL/GenBank/DDBJ whole genome shotgun (WGS) entry which is preliminary data.</text>
</comment>
<keyword evidence="3" id="KW-1185">Reference proteome</keyword>
<dbReference type="NCBIfam" id="TIGR02532">
    <property type="entry name" value="IV_pilin_GFxxxE"/>
    <property type="match status" value="1"/>
</dbReference>
<accession>A0ABW0M8A8</accession>
<dbReference type="PANTHER" id="PTHR30093:SF47">
    <property type="entry name" value="TYPE IV PILUS NON-CORE MINOR PILIN PILE"/>
    <property type="match status" value="1"/>
</dbReference>
<dbReference type="InterPro" id="IPR045584">
    <property type="entry name" value="Pilin-like"/>
</dbReference>
<dbReference type="RefSeq" id="WP_378996061.1">
    <property type="nucleotide sequence ID" value="NZ_JBHSMT010000010.1"/>
</dbReference>
<dbReference type="SUPFAM" id="SSF54523">
    <property type="entry name" value="Pili subunits"/>
    <property type="match status" value="1"/>
</dbReference>
<protein>
    <submittedName>
        <fullName evidence="2">Type IV pilin protein</fullName>
    </submittedName>
</protein>
<keyword evidence="1" id="KW-0812">Transmembrane</keyword>
<reference evidence="3" key="1">
    <citation type="journal article" date="2019" name="Int. J. Syst. Evol. Microbiol.">
        <title>The Global Catalogue of Microorganisms (GCM) 10K type strain sequencing project: providing services to taxonomists for standard genome sequencing and annotation.</title>
        <authorList>
            <consortium name="The Broad Institute Genomics Platform"/>
            <consortium name="The Broad Institute Genome Sequencing Center for Infectious Disease"/>
            <person name="Wu L."/>
            <person name="Ma J."/>
        </authorList>
    </citation>
    <scope>NUCLEOTIDE SEQUENCE [LARGE SCALE GENOMIC DNA]</scope>
    <source>
        <strain evidence="3">JCM 17066</strain>
    </source>
</reference>
<dbReference type="Gene3D" id="3.30.700.10">
    <property type="entry name" value="Glycoprotein, Type 4 Pilin"/>
    <property type="match status" value="1"/>
</dbReference>